<reference evidence="7 8" key="1">
    <citation type="submission" date="2024-01" db="EMBL/GenBank/DDBJ databases">
        <title>The genome of the rayed Mediterranean limpet Patella caerulea (Linnaeus, 1758).</title>
        <authorList>
            <person name="Anh-Thu Weber A."/>
            <person name="Halstead-Nussloch G."/>
        </authorList>
    </citation>
    <scope>NUCLEOTIDE SEQUENCE [LARGE SCALE GENOMIC DNA]</scope>
    <source>
        <strain evidence="7">AATW-2023a</strain>
        <tissue evidence="7">Whole specimen</tissue>
    </source>
</reference>
<dbReference type="InterPro" id="IPR000717">
    <property type="entry name" value="PCI_dom"/>
</dbReference>
<dbReference type="InterPro" id="IPR040750">
    <property type="entry name" value="eIF3m_C_helix"/>
</dbReference>
<evidence type="ECO:0000256" key="2">
    <source>
        <dbReference type="ARBA" id="ARBA00022490"/>
    </source>
</evidence>
<comment type="similarity">
    <text evidence="5">Belongs to the eIF-3 subunit M family.</text>
</comment>
<keyword evidence="2 5" id="KW-0963">Cytoplasm</keyword>
<comment type="similarity">
    <text evidence="1">Belongs to the CSN7/EIF3M family. CSN7 subfamily.</text>
</comment>
<dbReference type="PROSITE" id="PS50250">
    <property type="entry name" value="PCI"/>
    <property type="match status" value="1"/>
</dbReference>
<comment type="function">
    <text evidence="5">Component of the eukaryotic translation initiation factor 3 (eIF-3) complex, which is involved in protein synthesis of a specialized repertoire of mRNAs and, together with other initiation factors, stimulates binding of mRNA and methionyl-tRNAi to the 40S ribosome. The eIF-3 complex specifically targets and initiates translation of a subset of mRNAs involved in cell proliferation.</text>
</comment>
<dbReference type="HAMAP" id="MF_03012">
    <property type="entry name" value="eIF3m"/>
    <property type="match status" value="1"/>
</dbReference>
<dbReference type="Proteomes" id="UP001347796">
    <property type="component" value="Unassembled WGS sequence"/>
</dbReference>
<dbReference type="PANTHER" id="PTHR15350:SF2">
    <property type="entry name" value="EUKARYOTIC TRANSLATION INITIATION FACTOR 3 SUBUNIT M"/>
    <property type="match status" value="1"/>
</dbReference>
<organism evidence="7 8">
    <name type="scientific">Patella caerulea</name>
    <name type="common">Rayed Mediterranean limpet</name>
    <dbReference type="NCBI Taxonomy" id="87958"/>
    <lineage>
        <taxon>Eukaryota</taxon>
        <taxon>Metazoa</taxon>
        <taxon>Spiralia</taxon>
        <taxon>Lophotrochozoa</taxon>
        <taxon>Mollusca</taxon>
        <taxon>Gastropoda</taxon>
        <taxon>Patellogastropoda</taxon>
        <taxon>Patelloidea</taxon>
        <taxon>Patellidae</taxon>
        <taxon>Patella</taxon>
    </lineage>
</organism>
<dbReference type="EMBL" id="JAZGQO010000002">
    <property type="protein sequence ID" value="KAK6191351.1"/>
    <property type="molecule type" value="Genomic_DNA"/>
</dbReference>
<gene>
    <name evidence="7" type="ORF">SNE40_003066</name>
</gene>
<dbReference type="InterPro" id="IPR045237">
    <property type="entry name" value="COPS7/eIF3m"/>
</dbReference>
<dbReference type="GO" id="GO:0016282">
    <property type="term" value="C:eukaryotic 43S preinitiation complex"/>
    <property type="evidence" value="ECO:0007669"/>
    <property type="project" value="UniProtKB-UniRule"/>
</dbReference>
<dbReference type="GO" id="GO:0033290">
    <property type="term" value="C:eukaryotic 48S preinitiation complex"/>
    <property type="evidence" value="ECO:0007669"/>
    <property type="project" value="UniProtKB-UniRule"/>
</dbReference>
<keyword evidence="4 5" id="KW-0648">Protein biosynthesis</keyword>
<dbReference type="AlphaFoldDB" id="A0AAN8K8Y9"/>
<name>A0AAN8K8Y9_PATCE</name>
<comment type="subcellular location">
    <subcellularLocation>
        <location evidence="5">Cytoplasm</location>
    </subcellularLocation>
</comment>
<accession>A0AAN8K8Y9</accession>
<dbReference type="GO" id="GO:0071541">
    <property type="term" value="C:eukaryotic translation initiation factor 3 complex, eIF3m"/>
    <property type="evidence" value="ECO:0007669"/>
    <property type="project" value="UniProtKB-UniRule"/>
</dbReference>
<evidence type="ECO:0000256" key="5">
    <source>
        <dbReference type="HAMAP-Rule" id="MF_03012"/>
    </source>
</evidence>
<dbReference type="GO" id="GO:0001732">
    <property type="term" value="P:formation of cytoplasmic translation initiation complex"/>
    <property type="evidence" value="ECO:0007669"/>
    <property type="project" value="UniProtKB-UniRule"/>
</dbReference>
<dbReference type="Pfam" id="PF01399">
    <property type="entry name" value="PCI"/>
    <property type="match status" value="1"/>
</dbReference>
<dbReference type="PANTHER" id="PTHR15350">
    <property type="entry name" value="COP9 SIGNALOSOME COMPLEX SUBUNIT 7/DENDRITIC CELL PROTEIN GA17"/>
    <property type="match status" value="1"/>
</dbReference>
<comment type="subunit">
    <text evidence="5">Component of the eukaryotic translation initiation factor 3 (eIF-3) complex.</text>
</comment>
<dbReference type="Pfam" id="PF18005">
    <property type="entry name" value="eIF3m_C_helix"/>
    <property type="match status" value="1"/>
</dbReference>
<keyword evidence="3 5" id="KW-0396">Initiation factor</keyword>
<evidence type="ECO:0000313" key="8">
    <source>
        <dbReference type="Proteomes" id="UP001347796"/>
    </source>
</evidence>
<sequence length="383" mass="43171">MSIPVIIDIAVPDQTAELRSFLKSSGAEISGENAEAGLLVDLKNIIEASDICWKELNSDADIEMVFNGVISLVLLLPPNEAESVVTLFCEKVGKAPPTDKRINIRLKMLSNLFHGVEASSPLRYVVYLSLVRLAGQADMLSMAPTDLDEIKVWIAKWDISAQKVQTLLRTLHNALTLAKATNSTKVLIELLGTYTEDNASQAREDAHKCIVTCLADKDMFLMDHLLTLKPVKFLEGELIHDLLTIFVSGRLAQYQQFYKNNTDFVTSFLGLSHEDNLQKMRVLTFMQTVENRKEIDYSTIEKEMQIDEDEVEEFIINVLRTKTVQATIDQMQKKVIINWTTHRTFGKQQWQLLRQKLASWQTNLSNVEASLHSLAAMSQTPAS</sequence>
<protein>
    <recommendedName>
        <fullName evidence="5">Eukaryotic translation initiation factor 3 subunit M</fullName>
        <shortName evidence="5">eIF3m</shortName>
    </recommendedName>
</protein>
<comment type="caution">
    <text evidence="7">The sequence shown here is derived from an EMBL/GenBank/DDBJ whole genome shotgun (WGS) entry which is preliminary data.</text>
</comment>
<keyword evidence="8" id="KW-1185">Reference proteome</keyword>
<evidence type="ECO:0000256" key="4">
    <source>
        <dbReference type="ARBA" id="ARBA00022917"/>
    </source>
</evidence>
<feature type="domain" description="PCI" evidence="6">
    <location>
        <begin position="182"/>
        <end position="342"/>
    </location>
</feature>
<dbReference type="GO" id="GO:0003743">
    <property type="term" value="F:translation initiation factor activity"/>
    <property type="evidence" value="ECO:0007669"/>
    <property type="project" value="UniProtKB-UniRule"/>
</dbReference>
<dbReference type="SMART" id="SM00088">
    <property type="entry name" value="PINT"/>
    <property type="match status" value="1"/>
</dbReference>
<dbReference type="SUPFAM" id="SSF46785">
    <property type="entry name" value="Winged helix' DNA-binding domain"/>
    <property type="match status" value="1"/>
</dbReference>
<dbReference type="InterPro" id="IPR027528">
    <property type="entry name" value="eIF3m"/>
</dbReference>
<dbReference type="InterPro" id="IPR036390">
    <property type="entry name" value="WH_DNA-bd_sf"/>
</dbReference>
<evidence type="ECO:0000256" key="1">
    <source>
        <dbReference type="ARBA" id="ARBA00008482"/>
    </source>
</evidence>
<evidence type="ECO:0000256" key="3">
    <source>
        <dbReference type="ARBA" id="ARBA00022540"/>
    </source>
</evidence>
<proteinExistence type="inferred from homology"/>
<evidence type="ECO:0000313" key="7">
    <source>
        <dbReference type="EMBL" id="KAK6191351.1"/>
    </source>
</evidence>
<evidence type="ECO:0000259" key="6">
    <source>
        <dbReference type="PROSITE" id="PS50250"/>
    </source>
</evidence>